<dbReference type="EMBL" id="JAHWXN010000001">
    <property type="protein sequence ID" value="MCK2035311.1"/>
    <property type="molecule type" value="Genomic_DNA"/>
</dbReference>
<protein>
    <submittedName>
        <fullName evidence="1">Uncharacterized protein</fullName>
    </submittedName>
</protein>
<evidence type="ECO:0000313" key="1">
    <source>
        <dbReference type="EMBL" id="MCK2035311.1"/>
    </source>
</evidence>
<accession>A0ABT0FC29</accession>
<dbReference type="Proteomes" id="UP001300096">
    <property type="component" value="Unassembled WGS sequence"/>
</dbReference>
<proteinExistence type="predicted"/>
<dbReference type="RefSeq" id="WP_247628740.1">
    <property type="nucleotide sequence ID" value="NZ_JAHWXN010000001.1"/>
</dbReference>
<evidence type="ECO:0000313" key="2">
    <source>
        <dbReference type="Proteomes" id="UP001300096"/>
    </source>
</evidence>
<reference evidence="1 2" key="1">
    <citation type="submission" date="2021-06" db="EMBL/GenBank/DDBJ databases">
        <title>Genome-based taxonomic framework of Microbacterium strains isolated from marine environment, the description of four new species and reclassification of four preexisting species.</title>
        <authorList>
            <person name="Lee S.D."/>
            <person name="Kim S.-M."/>
            <person name="Byeon Y.-S."/>
            <person name="Yang H.L."/>
            <person name="Kim I.S."/>
        </authorList>
    </citation>
    <scope>NUCLEOTIDE SEQUENCE [LARGE SCALE GENOMIC DNA]</scope>
    <source>
        <strain evidence="1 2">SSW1-49</strain>
    </source>
</reference>
<name>A0ABT0FC29_9MICO</name>
<keyword evidence="2" id="KW-1185">Reference proteome</keyword>
<comment type="caution">
    <text evidence="1">The sequence shown here is derived from an EMBL/GenBank/DDBJ whole genome shotgun (WGS) entry which is preliminary data.</text>
</comment>
<gene>
    <name evidence="1" type="ORF">KZC51_04100</name>
</gene>
<sequence length="79" mass="8762">MADRLTPENAGYLKYDDVLDRLQQRYPAVPRWRVEQIIFAENEAITGGMLTIVPAEVEAGAEEMLARDSAPAQKDGEVA</sequence>
<organism evidence="1 2">
    <name type="scientific">Microbacterium croceum</name>
    <dbReference type="NCBI Taxonomy" id="2851645"/>
    <lineage>
        <taxon>Bacteria</taxon>
        <taxon>Bacillati</taxon>
        <taxon>Actinomycetota</taxon>
        <taxon>Actinomycetes</taxon>
        <taxon>Micrococcales</taxon>
        <taxon>Microbacteriaceae</taxon>
        <taxon>Microbacterium</taxon>
    </lineage>
</organism>